<keyword evidence="1" id="KW-1133">Transmembrane helix</keyword>
<comment type="caution">
    <text evidence="2">The sequence shown here is derived from an EMBL/GenBank/DDBJ whole genome shotgun (WGS) entry which is preliminary data.</text>
</comment>
<dbReference type="Proteomes" id="UP000681610">
    <property type="component" value="Unassembled WGS sequence"/>
</dbReference>
<evidence type="ECO:0000256" key="1">
    <source>
        <dbReference type="SAM" id="Phobius"/>
    </source>
</evidence>
<evidence type="ECO:0000313" key="3">
    <source>
        <dbReference type="Proteomes" id="UP000681610"/>
    </source>
</evidence>
<evidence type="ECO:0000313" key="2">
    <source>
        <dbReference type="EMBL" id="MBO1883581.1"/>
    </source>
</evidence>
<dbReference type="EMBL" id="JAGDYP010000002">
    <property type="protein sequence ID" value="MBO1883581.1"/>
    <property type="molecule type" value="Genomic_DNA"/>
</dbReference>
<protein>
    <submittedName>
        <fullName evidence="2">DUF2752 domain-containing protein</fullName>
    </submittedName>
</protein>
<sequence length="98" mass="11296">MKHITGYPCPSCGTTRGVIQLWLGNWQEALWLNPLSWIVAVGGVVLPCWLLYDFYTKTPTLYHSERAIGQMVKKYRFIGIIFGVLIVLNWIWNIQKGL</sequence>
<gene>
    <name evidence="2" type="ORF">J4N46_03855</name>
</gene>
<name>A0ABS3PW83_9FLAO</name>
<keyword evidence="1" id="KW-0812">Transmembrane</keyword>
<reference evidence="2 3" key="1">
    <citation type="submission" date="2021-03" db="EMBL/GenBank/DDBJ databases">
        <title>Isolation and description of Capnocytophaga bilenii sp. nov., a novel Capnocytophaga species, isolated from a gingivitis subject.</title>
        <authorList>
            <person name="Antezack A."/>
            <person name="Monnet-Corti V."/>
            <person name="La Scola B."/>
        </authorList>
    </citation>
    <scope>NUCLEOTIDE SEQUENCE [LARGE SCALE GENOMIC DNA]</scope>
    <source>
        <strain evidence="2 3">Marseille-Q4570</strain>
    </source>
</reference>
<dbReference type="Pfam" id="PF10825">
    <property type="entry name" value="DUF2752"/>
    <property type="match status" value="1"/>
</dbReference>
<dbReference type="InterPro" id="IPR021215">
    <property type="entry name" value="DUF2752"/>
</dbReference>
<dbReference type="RefSeq" id="WP_208058220.1">
    <property type="nucleotide sequence ID" value="NZ_JAGDYP010000002.1"/>
</dbReference>
<feature type="transmembrane region" description="Helical" evidence="1">
    <location>
        <begin position="35"/>
        <end position="55"/>
    </location>
</feature>
<keyword evidence="3" id="KW-1185">Reference proteome</keyword>
<proteinExistence type="predicted"/>
<keyword evidence="1" id="KW-0472">Membrane</keyword>
<accession>A0ABS3PW83</accession>
<feature type="transmembrane region" description="Helical" evidence="1">
    <location>
        <begin position="75"/>
        <end position="92"/>
    </location>
</feature>
<organism evidence="2 3">
    <name type="scientific">Capnocytophaga bilenii</name>
    <dbReference type="NCBI Taxonomy" id="2819369"/>
    <lineage>
        <taxon>Bacteria</taxon>
        <taxon>Pseudomonadati</taxon>
        <taxon>Bacteroidota</taxon>
        <taxon>Flavobacteriia</taxon>
        <taxon>Flavobacteriales</taxon>
        <taxon>Flavobacteriaceae</taxon>
        <taxon>Capnocytophaga</taxon>
    </lineage>
</organism>